<reference evidence="1" key="2">
    <citation type="submission" date="2021-01" db="UniProtKB">
        <authorList>
            <consortium name="EnsemblPlants"/>
        </authorList>
    </citation>
    <scope>IDENTIFICATION</scope>
</reference>
<reference evidence="1 2" key="1">
    <citation type="journal article" date="2016" name="G3 (Bethesda)">
        <title>First Draft Assembly and Annotation of the Genome of a California Endemic Oak Quercus lobata Nee (Fagaceae).</title>
        <authorList>
            <person name="Sork V.L."/>
            <person name="Fitz-Gibbon S.T."/>
            <person name="Puiu D."/>
            <person name="Crepeau M."/>
            <person name="Gugger P.F."/>
            <person name="Sherman R."/>
            <person name="Stevens K."/>
            <person name="Langley C.H."/>
            <person name="Pellegrini M."/>
            <person name="Salzberg S.L."/>
        </authorList>
    </citation>
    <scope>NUCLEOTIDE SEQUENCE [LARGE SCALE GENOMIC DNA]</scope>
    <source>
        <strain evidence="1 2">cv. SW786</strain>
    </source>
</reference>
<protein>
    <submittedName>
        <fullName evidence="1">Uncharacterized protein</fullName>
    </submittedName>
</protein>
<dbReference type="EnsemblPlants" id="QL11p038654:mrna">
    <property type="protein sequence ID" value="QL11p038654:mrna"/>
    <property type="gene ID" value="QL11p038654"/>
</dbReference>
<dbReference type="InParanoid" id="A0A7N2MZ84"/>
<sequence length="131" mass="14289">MIIKGSEFSIGDAYVIKKLHPSIILILAIFLDATSSFRLVVAVEAGSRAHASIIGVVHGKQTKKTTTSFFLAVMMLFQRLEMCIELIRLSVRFVIIVAEAVGVVIQQNGPPQLTFTYPGYGTATPFVGFMP</sequence>
<organism evidence="1 2">
    <name type="scientific">Quercus lobata</name>
    <name type="common">Valley oak</name>
    <dbReference type="NCBI Taxonomy" id="97700"/>
    <lineage>
        <taxon>Eukaryota</taxon>
        <taxon>Viridiplantae</taxon>
        <taxon>Streptophyta</taxon>
        <taxon>Embryophyta</taxon>
        <taxon>Tracheophyta</taxon>
        <taxon>Spermatophyta</taxon>
        <taxon>Magnoliopsida</taxon>
        <taxon>eudicotyledons</taxon>
        <taxon>Gunneridae</taxon>
        <taxon>Pentapetalae</taxon>
        <taxon>rosids</taxon>
        <taxon>fabids</taxon>
        <taxon>Fagales</taxon>
        <taxon>Fagaceae</taxon>
        <taxon>Quercus</taxon>
    </lineage>
</organism>
<dbReference type="PANTHER" id="PTHR37705">
    <property type="entry name" value="BNAA08G11710D PROTEIN"/>
    <property type="match status" value="1"/>
</dbReference>
<dbReference type="EMBL" id="LRBV02000011">
    <property type="status" value="NOT_ANNOTATED_CDS"/>
    <property type="molecule type" value="Genomic_DNA"/>
</dbReference>
<proteinExistence type="predicted"/>
<dbReference type="AlphaFoldDB" id="A0A7N2MZ84"/>
<name>A0A7N2MZ84_QUELO</name>
<dbReference type="PANTHER" id="PTHR37705:SF1">
    <property type="entry name" value="TRANSMEMBRANE PROTEIN"/>
    <property type="match status" value="1"/>
</dbReference>
<dbReference type="Gramene" id="QL11p038654:mrna">
    <property type="protein sequence ID" value="QL11p038654:mrna"/>
    <property type="gene ID" value="QL11p038654"/>
</dbReference>
<evidence type="ECO:0000313" key="1">
    <source>
        <dbReference type="EnsemblPlants" id="QL11p038654:mrna"/>
    </source>
</evidence>
<keyword evidence="2" id="KW-1185">Reference proteome</keyword>
<accession>A0A7N2MZ84</accession>
<dbReference type="Proteomes" id="UP000594261">
    <property type="component" value="Chromosome 11"/>
</dbReference>
<evidence type="ECO:0000313" key="2">
    <source>
        <dbReference type="Proteomes" id="UP000594261"/>
    </source>
</evidence>